<keyword evidence="10" id="KW-1185">Reference proteome</keyword>
<dbReference type="OrthoDB" id="9808602at2"/>
<evidence type="ECO:0000256" key="3">
    <source>
        <dbReference type="ARBA" id="ARBA00022679"/>
    </source>
</evidence>
<dbReference type="Pfam" id="PF13727">
    <property type="entry name" value="CoA_binding_3"/>
    <property type="match status" value="1"/>
</dbReference>
<gene>
    <name evidence="9" type="ORF">SAMN05443245_6131</name>
</gene>
<reference evidence="10" key="1">
    <citation type="submission" date="2016-10" db="EMBL/GenBank/DDBJ databases">
        <authorList>
            <person name="Varghese N."/>
        </authorList>
    </citation>
    <scope>NUCLEOTIDE SEQUENCE [LARGE SCALE GENOMIC DNA]</scope>
    <source>
        <strain evidence="10">GAS106B</strain>
    </source>
</reference>
<accession>A0A1H1JDF6</accession>
<dbReference type="NCBIfam" id="TIGR03023">
    <property type="entry name" value="WcaJ_sugtrans"/>
    <property type="match status" value="1"/>
</dbReference>
<organism evidence="9 10">
    <name type="scientific">Paraburkholderia fungorum</name>
    <dbReference type="NCBI Taxonomy" id="134537"/>
    <lineage>
        <taxon>Bacteria</taxon>
        <taxon>Pseudomonadati</taxon>
        <taxon>Pseudomonadota</taxon>
        <taxon>Betaproteobacteria</taxon>
        <taxon>Burkholderiales</taxon>
        <taxon>Burkholderiaceae</taxon>
        <taxon>Paraburkholderia</taxon>
    </lineage>
</organism>
<dbReference type="AlphaFoldDB" id="A0A1H1JDF6"/>
<evidence type="ECO:0000259" key="8">
    <source>
        <dbReference type="Pfam" id="PF02397"/>
    </source>
</evidence>
<keyword evidence="5 7" id="KW-1133">Transmembrane helix</keyword>
<feature type="transmembrane region" description="Helical" evidence="7">
    <location>
        <begin position="97"/>
        <end position="117"/>
    </location>
</feature>
<comment type="subcellular location">
    <subcellularLocation>
        <location evidence="1">Membrane</location>
        <topology evidence="1">Multi-pass membrane protein</topology>
    </subcellularLocation>
</comment>
<evidence type="ECO:0000313" key="10">
    <source>
        <dbReference type="Proteomes" id="UP000183487"/>
    </source>
</evidence>
<evidence type="ECO:0000256" key="7">
    <source>
        <dbReference type="SAM" id="Phobius"/>
    </source>
</evidence>
<comment type="similarity">
    <text evidence="2">Belongs to the bacterial sugar transferase family.</text>
</comment>
<dbReference type="InterPro" id="IPR017473">
    <property type="entry name" value="Undecaprenyl-P_gluc_Ptfrase"/>
</dbReference>
<feature type="transmembrane region" description="Helical" evidence="7">
    <location>
        <begin position="39"/>
        <end position="60"/>
    </location>
</feature>
<dbReference type="NCBIfam" id="TIGR03025">
    <property type="entry name" value="EPS_sugtrans"/>
    <property type="match status" value="1"/>
</dbReference>
<dbReference type="Pfam" id="PF02397">
    <property type="entry name" value="Bac_transf"/>
    <property type="match status" value="1"/>
</dbReference>
<evidence type="ECO:0000256" key="4">
    <source>
        <dbReference type="ARBA" id="ARBA00022692"/>
    </source>
</evidence>
<name>A0A1H1JDF6_9BURK</name>
<keyword evidence="3 9" id="KW-0808">Transferase</keyword>
<dbReference type="EMBL" id="FNKP01000003">
    <property type="protein sequence ID" value="SDR48034.1"/>
    <property type="molecule type" value="Genomic_DNA"/>
</dbReference>
<evidence type="ECO:0000313" key="9">
    <source>
        <dbReference type="EMBL" id="SDR48034.1"/>
    </source>
</evidence>
<protein>
    <submittedName>
        <fullName evidence="9">Putative colanic acid biosysnthesis UDP-glucose lipid carrier transferase</fullName>
    </submittedName>
</protein>
<dbReference type="PANTHER" id="PTHR30576">
    <property type="entry name" value="COLANIC BIOSYNTHESIS UDP-GLUCOSE LIPID CARRIER TRANSFERASE"/>
    <property type="match status" value="1"/>
</dbReference>
<evidence type="ECO:0000256" key="5">
    <source>
        <dbReference type="ARBA" id="ARBA00022989"/>
    </source>
</evidence>
<evidence type="ECO:0000256" key="1">
    <source>
        <dbReference type="ARBA" id="ARBA00004141"/>
    </source>
</evidence>
<dbReference type="RefSeq" id="WP_074771381.1">
    <property type="nucleotide sequence ID" value="NZ_FNKP01000003.1"/>
</dbReference>
<keyword evidence="4 7" id="KW-0812">Transmembrane</keyword>
<dbReference type="InterPro" id="IPR017475">
    <property type="entry name" value="EPS_sugar_tfrase"/>
</dbReference>
<sequence>MKRTLSRAIDSGCLALAAVIATLIAPARSHENGALQLLFAIVILMASTAILPACRAYAVPPMRSIHRLCTRVLPAWLGLQFGGGLLLLSINRLDAAIASWMAWWTVVGVVMLAAWRLTGHTTDPALRARRRPARHVAVVGHGDYLKQIVAKVDARDHLDFRVADVVELHASNTGTDEEVVEFVETRFAHLVEQAKSGGIQEVWLALPLSAHAVTARCTDALRNTLVEIRLMPDFMPLGLYAGIASANALDIPSISLSPSAISDEAMAGKEIFDRAFALAALAALSPLFIAIAIAIKISSPGPVFFRQRRKGLKGRPFSIYKFRSMRVHAQEHGVVRQATRNDSRITRVGGFLRRTSLDEIPQFINVLRGDMSIVGPRPHALEHDDLYGPLILGYVDRYRIKPGITGWAQINGYRGETDALEKMAGRVEYDLYYLRHRSFWMDIKIVLHTVIRGFSGNQAY</sequence>
<evidence type="ECO:0000256" key="2">
    <source>
        <dbReference type="ARBA" id="ARBA00006464"/>
    </source>
</evidence>
<proteinExistence type="inferred from homology"/>
<feature type="domain" description="Bacterial sugar transferase" evidence="8">
    <location>
        <begin position="269"/>
        <end position="452"/>
    </location>
</feature>
<dbReference type="Proteomes" id="UP000183487">
    <property type="component" value="Unassembled WGS sequence"/>
</dbReference>
<feature type="transmembrane region" description="Helical" evidence="7">
    <location>
        <begin position="72"/>
        <end position="91"/>
    </location>
</feature>
<dbReference type="GO" id="GO:0016780">
    <property type="term" value="F:phosphotransferase activity, for other substituted phosphate groups"/>
    <property type="evidence" value="ECO:0007669"/>
    <property type="project" value="TreeGrafter"/>
</dbReference>
<dbReference type="PANTHER" id="PTHR30576:SF0">
    <property type="entry name" value="UNDECAPRENYL-PHOSPHATE N-ACETYLGALACTOSAMINYL 1-PHOSPHATE TRANSFERASE-RELATED"/>
    <property type="match status" value="1"/>
</dbReference>
<keyword evidence="6 7" id="KW-0472">Membrane</keyword>
<dbReference type="GO" id="GO:0016020">
    <property type="term" value="C:membrane"/>
    <property type="evidence" value="ECO:0007669"/>
    <property type="project" value="UniProtKB-SubCell"/>
</dbReference>
<dbReference type="InterPro" id="IPR003362">
    <property type="entry name" value="Bact_transf"/>
</dbReference>
<feature type="transmembrane region" description="Helical" evidence="7">
    <location>
        <begin position="275"/>
        <end position="295"/>
    </location>
</feature>
<evidence type="ECO:0000256" key="6">
    <source>
        <dbReference type="ARBA" id="ARBA00023136"/>
    </source>
</evidence>